<evidence type="ECO:0000256" key="1">
    <source>
        <dbReference type="ARBA" id="ARBA00004141"/>
    </source>
</evidence>
<keyword evidence="2 6" id="KW-0812">Transmembrane</keyword>
<feature type="transmembrane region" description="Helical" evidence="6">
    <location>
        <begin position="147"/>
        <end position="164"/>
    </location>
</feature>
<evidence type="ECO:0000313" key="9">
    <source>
        <dbReference type="Proteomes" id="UP000274515"/>
    </source>
</evidence>
<evidence type="ECO:0000256" key="4">
    <source>
        <dbReference type="ARBA" id="ARBA00023136"/>
    </source>
</evidence>
<feature type="region of interest" description="Disordered" evidence="5">
    <location>
        <begin position="1"/>
        <end position="118"/>
    </location>
</feature>
<name>A0A3R8P304_9PSEU</name>
<feature type="compositionally biased region" description="Low complexity" evidence="5">
    <location>
        <begin position="103"/>
        <end position="118"/>
    </location>
</feature>
<keyword evidence="9" id="KW-1185">Reference proteome</keyword>
<evidence type="ECO:0000256" key="6">
    <source>
        <dbReference type="SAM" id="Phobius"/>
    </source>
</evidence>
<accession>A0A3R8P304</accession>
<dbReference type="GO" id="GO:0016020">
    <property type="term" value="C:membrane"/>
    <property type="evidence" value="ECO:0007669"/>
    <property type="project" value="UniProtKB-SubCell"/>
</dbReference>
<dbReference type="EMBL" id="RSAA01000015">
    <property type="protein sequence ID" value="RRO15472.1"/>
    <property type="molecule type" value="Genomic_DNA"/>
</dbReference>
<dbReference type="GO" id="GO:0140359">
    <property type="term" value="F:ABC-type transporter activity"/>
    <property type="evidence" value="ECO:0007669"/>
    <property type="project" value="InterPro"/>
</dbReference>
<keyword evidence="4 6" id="KW-0472">Membrane</keyword>
<comment type="subcellular location">
    <subcellularLocation>
        <location evidence="1">Membrane</location>
        <topology evidence="1">Multi-pass membrane protein</topology>
    </subcellularLocation>
</comment>
<feature type="compositionally biased region" description="Basic residues" evidence="5">
    <location>
        <begin position="40"/>
        <end position="60"/>
    </location>
</feature>
<comment type="caution">
    <text evidence="8">The sequence shown here is derived from an EMBL/GenBank/DDBJ whole genome shotgun (WGS) entry which is preliminary data.</text>
</comment>
<proteinExistence type="predicted"/>
<dbReference type="AlphaFoldDB" id="A0A3R8P304"/>
<evidence type="ECO:0000256" key="5">
    <source>
        <dbReference type="SAM" id="MobiDB-lite"/>
    </source>
</evidence>
<dbReference type="Pfam" id="PF01061">
    <property type="entry name" value="ABC2_membrane"/>
    <property type="match status" value="1"/>
</dbReference>
<evidence type="ECO:0000313" key="8">
    <source>
        <dbReference type="EMBL" id="RRO15472.1"/>
    </source>
</evidence>
<feature type="compositionally biased region" description="Basic residues" evidence="5">
    <location>
        <begin position="7"/>
        <end position="20"/>
    </location>
</feature>
<feature type="transmembrane region" description="Helical" evidence="6">
    <location>
        <begin position="257"/>
        <end position="277"/>
    </location>
</feature>
<evidence type="ECO:0000256" key="2">
    <source>
        <dbReference type="ARBA" id="ARBA00022692"/>
    </source>
</evidence>
<feature type="domain" description="ABC-2 type transporter transmembrane" evidence="7">
    <location>
        <begin position="130"/>
        <end position="301"/>
    </location>
</feature>
<organism evidence="8 9">
    <name type="scientific">Saccharopolyspora rhizosphaerae</name>
    <dbReference type="NCBI Taxonomy" id="2492662"/>
    <lineage>
        <taxon>Bacteria</taxon>
        <taxon>Bacillati</taxon>
        <taxon>Actinomycetota</taxon>
        <taxon>Actinomycetes</taxon>
        <taxon>Pseudonocardiales</taxon>
        <taxon>Pseudonocardiaceae</taxon>
        <taxon>Saccharopolyspora</taxon>
    </lineage>
</organism>
<keyword evidence="3 6" id="KW-1133">Transmembrane helix</keyword>
<sequence length="358" mass="37107">MGDRPRSARAGHHGAAHHALPRGGRTPRAPTGDHAPGPDRRRRAARRRPRRPPRAHHLHRTGGSAAAVGRHRDPARSARRDPHPAPAAGPAGRAGLGRRARGPLRSAGAPGLPRGGLPVRSRGGARVKVVLALARAELKLLLRNKTVAVSSLLMPVLVGLWAGYNLPDGAPPATWAITLSVQLLVVLGFTVYFAVTAGLAARREDRYLKRLRSGEASDAVVLAGLLTPGVLLGVLQAVLLLAISIGMGAPVPSPLPVLLALVLGTGLCVGAGVATSARTSSSEQAQITTLPMFLALLGGVMAVIAGPRWLLLPGGGIGGLVHHAVTGEGDVLPAAGSLLAWTVLFALLAKAWFRWEPR</sequence>
<feature type="compositionally biased region" description="Basic and acidic residues" evidence="5">
    <location>
        <begin position="70"/>
        <end position="83"/>
    </location>
</feature>
<evidence type="ECO:0000259" key="7">
    <source>
        <dbReference type="Pfam" id="PF01061"/>
    </source>
</evidence>
<gene>
    <name evidence="8" type="ORF">EIL87_15555</name>
</gene>
<feature type="transmembrane region" description="Helical" evidence="6">
    <location>
        <begin position="176"/>
        <end position="199"/>
    </location>
</feature>
<dbReference type="Proteomes" id="UP000274515">
    <property type="component" value="Unassembled WGS sequence"/>
</dbReference>
<feature type="transmembrane region" description="Helical" evidence="6">
    <location>
        <begin position="220"/>
        <end position="245"/>
    </location>
</feature>
<feature type="transmembrane region" description="Helical" evidence="6">
    <location>
        <begin position="289"/>
        <end position="311"/>
    </location>
</feature>
<reference evidence="8 9" key="1">
    <citation type="submission" date="2018-11" db="EMBL/GenBank/DDBJ databases">
        <title>Saccharopolyspora rhizosphaerae sp. nov., an actinomycete isolated from rhizosphere soil in Thailand.</title>
        <authorList>
            <person name="Intra B."/>
            <person name="Euanorasetr J."/>
            <person name="Take A."/>
            <person name="Inahashi Y."/>
            <person name="Mori M."/>
            <person name="Panbangred W."/>
            <person name="Matsumoto A."/>
        </authorList>
    </citation>
    <scope>NUCLEOTIDE SEQUENCE [LARGE SCALE GENOMIC DNA]</scope>
    <source>
        <strain evidence="8 9">H219</strain>
    </source>
</reference>
<dbReference type="InterPro" id="IPR013525">
    <property type="entry name" value="ABC2_TM"/>
</dbReference>
<protein>
    <recommendedName>
        <fullName evidence="7">ABC-2 type transporter transmembrane domain-containing protein</fullName>
    </recommendedName>
</protein>
<evidence type="ECO:0000256" key="3">
    <source>
        <dbReference type="ARBA" id="ARBA00022989"/>
    </source>
</evidence>
<feature type="transmembrane region" description="Helical" evidence="6">
    <location>
        <begin position="331"/>
        <end position="353"/>
    </location>
</feature>